<proteinExistence type="predicted"/>
<gene>
    <name evidence="1" type="ORF">CCMP2556_LOCUS156</name>
</gene>
<keyword evidence="2" id="KW-1185">Reference proteome</keyword>
<evidence type="ECO:0000313" key="2">
    <source>
        <dbReference type="Proteomes" id="UP001642484"/>
    </source>
</evidence>
<protein>
    <submittedName>
        <fullName evidence="1">Uncharacterized protein</fullName>
    </submittedName>
</protein>
<accession>A0ABP0H6T8</accession>
<sequence>MLYAHVFMFSDISTLLWQAKPKVMNLGICRVSLQSGAIKPATIFSGTGQSYLAGKGNAGQINSSSAISLVDWFVHAEEAKQYVMYLEQMTEVCLTSCRLERSQVYLKELKSVKKKKVFGKDKTWQAAIEKDRFKNKLKTGESNMWKERKRELDNERREFRLEHQLVKLPKGKIMELSGKSCCTCQQTLKSEPQGDFEAASKLLPLPRAMRFCTATSCSAYKAEDESYGSACRSVLPSFCRGDVPECPADLGSFATPVPWE</sequence>
<comment type="caution">
    <text evidence="1">The sequence shown here is derived from an EMBL/GenBank/DDBJ whole genome shotgun (WGS) entry which is preliminary data.</text>
</comment>
<name>A0ABP0H6T8_9DINO</name>
<evidence type="ECO:0000313" key="1">
    <source>
        <dbReference type="EMBL" id="CAK8985518.1"/>
    </source>
</evidence>
<dbReference type="EMBL" id="CAXAMN010000002">
    <property type="protein sequence ID" value="CAK8985518.1"/>
    <property type="molecule type" value="Genomic_DNA"/>
</dbReference>
<organism evidence="1 2">
    <name type="scientific">Durusdinium trenchii</name>
    <dbReference type="NCBI Taxonomy" id="1381693"/>
    <lineage>
        <taxon>Eukaryota</taxon>
        <taxon>Sar</taxon>
        <taxon>Alveolata</taxon>
        <taxon>Dinophyceae</taxon>
        <taxon>Suessiales</taxon>
        <taxon>Symbiodiniaceae</taxon>
        <taxon>Durusdinium</taxon>
    </lineage>
</organism>
<reference evidence="1 2" key="1">
    <citation type="submission" date="2024-02" db="EMBL/GenBank/DDBJ databases">
        <authorList>
            <person name="Chen Y."/>
            <person name="Shah S."/>
            <person name="Dougan E. K."/>
            <person name="Thang M."/>
            <person name="Chan C."/>
        </authorList>
    </citation>
    <scope>NUCLEOTIDE SEQUENCE [LARGE SCALE GENOMIC DNA]</scope>
</reference>
<dbReference type="Proteomes" id="UP001642484">
    <property type="component" value="Unassembled WGS sequence"/>
</dbReference>